<evidence type="ECO:0000256" key="1">
    <source>
        <dbReference type="ARBA" id="ARBA00004477"/>
    </source>
</evidence>
<feature type="transmembrane region" description="Helical" evidence="11">
    <location>
        <begin position="348"/>
        <end position="369"/>
    </location>
</feature>
<feature type="transmembrane region" description="Helical" evidence="11">
    <location>
        <begin position="184"/>
        <end position="209"/>
    </location>
</feature>
<sequence>MAPKEKRGGVLSGMSGKNFWKTIDKIKKNFATREFFMSLVFDPCRLTIVACVLLIIEIIVNVVVIQRVKYTELDWVAYMQEVEGVINGTLDYSYLKGDTGPLVYPAGFVYVFTGLYYLTDRGQNIRLAQYIFAGLYIIFLALVFRIYVKSRKVPPYALVLACCGSYRIHSIFILRLFNDPVAMLFLYAAINLFLDGLWTWGSIFFSFAVSIKMNILLFSPALLLVYLTSLGLTGTLKQLSVCAAVQLVLGLPFLLTNPVAYIRGAFDLGRVFLFQWTVNWRFLPESIFLSGYFHLALLILHLALLACFYDTSMSYLQGYARLRAIEGDVRKQLKGRTETVNMDSVSQLLLLPLFLANFVGVACSRSLHYQFYVWYFHSIPYLLWATPYSAVFRLCVMGVIELCWNTFPSTIYSSAALHVCHVIILYGLYGNRYRPQLKQKSK</sequence>
<evidence type="ECO:0000256" key="4">
    <source>
        <dbReference type="ARBA" id="ARBA00022676"/>
    </source>
</evidence>
<dbReference type="Pfam" id="PF05208">
    <property type="entry name" value="ALG3"/>
    <property type="match status" value="1"/>
</dbReference>
<dbReference type="GO" id="GO:0005789">
    <property type="term" value="C:endoplasmic reticulum membrane"/>
    <property type="evidence" value="ECO:0007669"/>
    <property type="project" value="UniProtKB-SubCell"/>
</dbReference>
<comment type="caution">
    <text evidence="12">The sequence shown here is derived from an EMBL/GenBank/DDBJ whole genome shotgun (WGS) entry which is preliminary data.</text>
</comment>
<accession>A0AAN9VQ39</accession>
<dbReference type="Proteomes" id="UP001378592">
    <property type="component" value="Unassembled WGS sequence"/>
</dbReference>
<evidence type="ECO:0000256" key="8">
    <source>
        <dbReference type="ARBA" id="ARBA00022989"/>
    </source>
</evidence>
<protein>
    <recommendedName>
        <fullName evidence="3">dolichyl-P-Man:Man5GlcNAc2-PP-dolichol alpha-1,3-mannosyltransferase</fullName>
        <ecNumber evidence="3">2.4.1.258</ecNumber>
    </recommendedName>
</protein>
<evidence type="ECO:0000313" key="12">
    <source>
        <dbReference type="EMBL" id="KAK7869200.1"/>
    </source>
</evidence>
<dbReference type="PANTHER" id="PTHR12646:SF0">
    <property type="entry name" value="DOL-P-MAN:MAN(5)GLCNAC(2)-PP-DOL ALPHA-1,3-MANNOSYLTRANSFERASE"/>
    <property type="match status" value="1"/>
</dbReference>
<evidence type="ECO:0000256" key="3">
    <source>
        <dbReference type="ARBA" id="ARBA00011964"/>
    </source>
</evidence>
<proteinExistence type="predicted"/>
<evidence type="ECO:0000256" key="10">
    <source>
        <dbReference type="ARBA" id="ARBA00049506"/>
    </source>
</evidence>
<dbReference type="InterPro" id="IPR007873">
    <property type="entry name" value="Glycosyltransferase_ALG3"/>
</dbReference>
<evidence type="ECO:0000256" key="11">
    <source>
        <dbReference type="SAM" id="Phobius"/>
    </source>
</evidence>
<comment type="pathway">
    <text evidence="2">Protein modification; protein glycosylation.</text>
</comment>
<evidence type="ECO:0000256" key="6">
    <source>
        <dbReference type="ARBA" id="ARBA00022692"/>
    </source>
</evidence>
<gene>
    <name evidence="12" type="ORF">R5R35_001143</name>
</gene>
<dbReference type="AlphaFoldDB" id="A0AAN9VQ39"/>
<feature type="transmembrane region" description="Helical" evidence="11">
    <location>
        <begin position="411"/>
        <end position="429"/>
    </location>
</feature>
<reference evidence="12 13" key="1">
    <citation type="submission" date="2024-03" db="EMBL/GenBank/DDBJ databases">
        <title>The genome assembly and annotation of the cricket Gryllus longicercus Weissman &amp; Gray.</title>
        <authorList>
            <person name="Szrajer S."/>
            <person name="Gray D."/>
            <person name="Ylla G."/>
        </authorList>
    </citation>
    <scope>NUCLEOTIDE SEQUENCE [LARGE SCALE GENOMIC DNA]</scope>
    <source>
        <strain evidence="12">DAG 2021-001</strain>
        <tissue evidence="12">Whole body minus gut</tissue>
    </source>
</reference>
<feature type="transmembrane region" description="Helical" evidence="11">
    <location>
        <begin position="381"/>
        <end position="404"/>
    </location>
</feature>
<keyword evidence="13" id="KW-1185">Reference proteome</keyword>
<evidence type="ECO:0000313" key="13">
    <source>
        <dbReference type="Proteomes" id="UP001378592"/>
    </source>
</evidence>
<dbReference type="PANTHER" id="PTHR12646">
    <property type="entry name" value="NOT56 - RELATED"/>
    <property type="match status" value="1"/>
</dbReference>
<keyword evidence="9 11" id="KW-0472">Membrane</keyword>
<keyword evidence="4" id="KW-0328">Glycosyltransferase</keyword>
<evidence type="ECO:0000256" key="7">
    <source>
        <dbReference type="ARBA" id="ARBA00022824"/>
    </source>
</evidence>
<dbReference type="EMBL" id="JAZDUA010000078">
    <property type="protein sequence ID" value="KAK7869200.1"/>
    <property type="molecule type" value="Genomic_DNA"/>
</dbReference>
<organism evidence="12 13">
    <name type="scientific">Gryllus longicercus</name>
    <dbReference type="NCBI Taxonomy" id="2509291"/>
    <lineage>
        <taxon>Eukaryota</taxon>
        <taxon>Metazoa</taxon>
        <taxon>Ecdysozoa</taxon>
        <taxon>Arthropoda</taxon>
        <taxon>Hexapoda</taxon>
        <taxon>Insecta</taxon>
        <taxon>Pterygota</taxon>
        <taxon>Neoptera</taxon>
        <taxon>Polyneoptera</taxon>
        <taxon>Orthoptera</taxon>
        <taxon>Ensifera</taxon>
        <taxon>Gryllidea</taxon>
        <taxon>Grylloidea</taxon>
        <taxon>Gryllidae</taxon>
        <taxon>Gryllinae</taxon>
        <taxon>Gryllus</taxon>
    </lineage>
</organism>
<evidence type="ECO:0000256" key="5">
    <source>
        <dbReference type="ARBA" id="ARBA00022679"/>
    </source>
</evidence>
<keyword evidence="7" id="KW-0256">Endoplasmic reticulum</keyword>
<feature type="transmembrane region" description="Helical" evidence="11">
    <location>
        <begin position="102"/>
        <end position="118"/>
    </location>
</feature>
<feature type="transmembrane region" description="Helical" evidence="11">
    <location>
        <begin position="243"/>
        <end position="266"/>
    </location>
</feature>
<feature type="transmembrane region" description="Helical" evidence="11">
    <location>
        <begin position="215"/>
        <end position="236"/>
    </location>
</feature>
<name>A0AAN9VQ39_9ORTH</name>
<dbReference type="GO" id="GO:0052925">
    <property type="term" value="F:dol-P-Man:Man(5)GlcNAc(2)-PP-Dol alpha-1,3-mannosyltransferase activity"/>
    <property type="evidence" value="ECO:0007669"/>
    <property type="project" value="UniProtKB-EC"/>
</dbReference>
<feature type="transmembrane region" description="Helical" evidence="11">
    <location>
        <begin position="286"/>
        <end position="309"/>
    </location>
</feature>
<keyword evidence="8 11" id="KW-1133">Transmembrane helix</keyword>
<feature type="transmembrane region" description="Helical" evidence="11">
    <location>
        <begin position="46"/>
        <end position="65"/>
    </location>
</feature>
<comment type="catalytic activity">
    <reaction evidence="10">
        <text>an alpha-D-Man-(1-&gt;2)-alpha-D-Man-(1-&gt;2)-alpha-D-Man-(1-&gt;3)-[alpha-D-Man-(1-&gt;6)]-beta-D-Man-(1-&gt;4)-beta-D-GlcNAc-(1-&gt;4)-alpha-D-GlcNAc-diphospho-di-trans,poly-cis-dolichol + a di-trans,poly-cis-dolichyl beta-D-mannosyl phosphate = an alpha-D-Man-(1-&gt;2)-alpha-D-Man-(1-&gt;2)-alpha-D-Man-(1-&gt;3)-[alpha-D-Man-(1-&gt;3)-alpha-D-Man-(1-&gt;6)]-beta-D-Man-(1-&gt;4)-beta-D-GlcNAc-(1-&gt;4)-alpha-D-GlcNAc-diphospho-di-trans,poly-cis-dolichol + a di-trans,poly-cis-dolichyl phosphate + H(+)</text>
        <dbReference type="Rhea" id="RHEA:29527"/>
        <dbReference type="Rhea" id="RHEA-COMP:19498"/>
        <dbReference type="Rhea" id="RHEA-COMP:19501"/>
        <dbReference type="Rhea" id="RHEA-COMP:19516"/>
        <dbReference type="Rhea" id="RHEA-COMP:19517"/>
        <dbReference type="ChEBI" id="CHEBI:15378"/>
        <dbReference type="ChEBI" id="CHEBI:57683"/>
        <dbReference type="ChEBI" id="CHEBI:58211"/>
        <dbReference type="ChEBI" id="CHEBI:132515"/>
        <dbReference type="ChEBI" id="CHEBI:132516"/>
        <dbReference type="EC" id="2.4.1.258"/>
    </reaction>
    <physiologicalReaction direction="left-to-right" evidence="10">
        <dbReference type="Rhea" id="RHEA:29528"/>
    </physiologicalReaction>
</comment>
<dbReference type="EC" id="2.4.1.258" evidence="3"/>
<keyword evidence="5" id="KW-0808">Transferase</keyword>
<evidence type="ECO:0000256" key="2">
    <source>
        <dbReference type="ARBA" id="ARBA00004922"/>
    </source>
</evidence>
<evidence type="ECO:0000256" key="9">
    <source>
        <dbReference type="ARBA" id="ARBA00023136"/>
    </source>
</evidence>
<feature type="transmembrane region" description="Helical" evidence="11">
    <location>
        <begin position="130"/>
        <end position="148"/>
    </location>
</feature>
<comment type="subcellular location">
    <subcellularLocation>
        <location evidence="1">Endoplasmic reticulum membrane</location>
        <topology evidence="1">Multi-pass membrane protein</topology>
    </subcellularLocation>
</comment>
<keyword evidence="6 11" id="KW-0812">Transmembrane</keyword>